<evidence type="ECO:0000313" key="3">
    <source>
        <dbReference type="EMBL" id="MBN7819840.1"/>
    </source>
</evidence>
<sequence>MFQLDHRLQQDCLLVTELPLSLVLLMNDSQYPWAILVPKIHGAREILDLSIAQQQQFWVESACLTRAMQKRYQPDKMNLAALGNVVEQLHVHHIARFRHDIAWPAPVWGRHPAIPYKPEQAAEECQAISQLLEELKA</sequence>
<proteinExistence type="predicted"/>
<organism evidence="3 4">
    <name type="scientific">Bowmanella yangjiangensis</name>
    <dbReference type="NCBI Taxonomy" id="2811230"/>
    <lineage>
        <taxon>Bacteria</taxon>
        <taxon>Pseudomonadati</taxon>
        <taxon>Pseudomonadota</taxon>
        <taxon>Gammaproteobacteria</taxon>
        <taxon>Alteromonadales</taxon>
        <taxon>Alteromonadaceae</taxon>
        <taxon>Bowmanella</taxon>
    </lineage>
</organism>
<dbReference type="PROSITE" id="PS51084">
    <property type="entry name" value="HIT_2"/>
    <property type="match status" value="1"/>
</dbReference>
<comment type="caution">
    <text evidence="3">The sequence shown here is derived from an EMBL/GenBank/DDBJ whole genome shotgun (WGS) entry which is preliminary data.</text>
</comment>
<evidence type="ECO:0000259" key="2">
    <source>
        <dbReference type="PROSITE" id="PS51084"/>
    </source>
</evidence>
<keyword evidence="4" id="KW-1185">Reference proteome</keyword>
<feature type="domain" description="HIT" evidence="2">
    <location>
        <begin position="1"/>
        <end position="103"/>
    </location>
</feature>
<comment type="caution">
    <text evidence="1">Lacks conserved residue(s) required for the propagation of feature annotation.</text>
</comment>
<evidence type="ECO:0000313" key="4">
    <source>
        <dbReference type="Proteomes" id="UP000663992"/>
    </source>
</evidence>
<protein>
    <submittedName>
        <fullName evidence="3">HIT domain-containing protein</fullName>
    </submittedName>
</protein>
<gene>
    <name evidence="3" type="ORF">J0A65_08180</name>
</gene>
<dbReference type="InterPro" id="IPR026026">
    <property type="entry name" value="HIT_Hint"/>
</dbReference>
<accession>A0ABS3CT85</accession>
<evidence type="ECO:0000256" key="1">
    <source>
        <dbReference type="PROSITE-ProRule" id="PRU00464"/>
    </source>
</evidence>
<dbReference type="InterPro" id="IPR011146">
    <property type="entry name" value="HIT-like"/>
</dbReference>
<dbReference type="InterPro" id="IPR036265">
    <property type="entry name" value="HIT-like_sf"/>
</dbReference>
<reference evidence="3 4" key="1">
    <citation type="submission" date="2021-03" db="EMBL/GenBank/DDBJ databases">
        <title>novel species isolated from a fishpond in China.</title>
        <authorList>
            <person name="Lu H."/>
            <person name="Cai Z."/>
        </authorList>
    </citation>
    <scope>NUCLEOTIDE SEQUENCE [LARGE SCALE GENOMIC DNA]</scope>
    <source>
        <strain evidence="3 4">Y57</strain>
    </source>
</reference>
<dbReference type="Gene3D" id="3.30.428.10">
    <property type="entry name" value="HIT-like"/>
    <property type="match status" value="1"/>
</dbReference>
<dbReference type="EMBL" id="JAFKCS010000006">
    <property type="protein sequence ID" value="MBN7819840.1"/>
    <property type="molecule type" value="Genomic_DNA"/>
</dbReference>
<dbReference type="Pfam" id="PF01230">
    <property type="entry name" value="HIT"/>
    <property type="match status" value="1"/>
</dbReference>
<dbReference type="RefSeq" id="WP_206593681.1">
    <property type="nucleotide sequence ID" value="NZ_JAFKCS010000006.1"/>
</dbReference>
<name>A0ABS3CT85_9ALTE</name>
<dbReference type="SUPFAM" id="SSF54197">
    <property type="entry name" value="HIT-like"/>
    <property type="match status" value="1"/>
</dbReference>
<dbReference type="PIRSF" id="PIRSF000714">
    <property type="entry name" value="HIT"/>
    <property type="match status" value="1"/>
</dbReference>
<dbReference type="Proteomes" id="UP000663992">
    <property type="component" value="Unassembled WGS sequence"/>
</dbReference>